<dbReference type="EC" id="2.4.99.12" evidence="2 8"/>
<evidence type="ECO:0000256" key="2">
    <source>
        <dbReference type="ARBA" id="ARBA00012621"/>
    </source>
</evidence>
<dbReference type="RefSeq" id="WP_036890072.1">
    <property type="nucleotide sequence ID" value="NZ_JQJC01000020.1"/>
</dbReference>
<dbReference type="InterPro" id="IPR038107">
    <property type="entry name" value="Glycos_transf_N_sf"/>
</dbReference>
<reference evidence="10 11" key="1">
    <citation type="submission" date="2014-08" db="EMBL/GenBank/DDBJ databases">
        <title>Porphyromonas crevioricanis strain:COT-253_OH1447 Genome sequencing.</title>
        <authorList>
            <person name="Wallis C."/>
            <person name="Deusch O."/>
            <person name="O'Flynn C."/>
            <person name="Davis I."/>
            <person name="Jospin G."/>
            <person name="Darling A.E."/>
            <person name="Coil D.A."/>
            <person name="Alexiev A."/>
            <person name="Horsfall A."/>
            <person name="Kirkwood N."/>
            <person name="Harris S."/>
            <person name="Eisen J.A."/>
        </authorList>
    </citation>
    <scope>NUCLEOTIDE SEQUENCE [LARGE SCALE GENOMIC DNA]</scope>
    <source>
        <strain evidence="11">COT-253 OH1447</strain>
    </source>
</reference>
<evidence type="ECO:0000313" key="11">
    <source>
        <dbReference type="Proteomes" id="UP000030136"/>
    </source>
</evidence>
<evidence type="ECO:0000313" key="10">
    <source>
        <dbReference type="EMBL" id="KGN94249.1"/>
    </source>
</evidence>
<protein>
    <recommendedName>
        <fullName evidence="3 8">3-deoxy-D-manno-octulosonic acid transferase</fullName>
        <shortName evidence="8">Kdo transferase</shortName>
        <ecNumber evidence="2 8">2.4.99.12</ecNumber>
    </recommendedName>
    <alternativeName>
        <fullName evidence="5 8">Lipid IV(A) 3-deoxy-D-manno-octulosonic acid transferase</fullName>
    </alternativeName>
</protein>
<keyword evidence="8" id="KW-1003">Cell membrane</keyword>
<dbReference type="GO" id="GO:0009244">
    <property type="term" value="P:lipopolysaccharide core region biosynthetic process"/>
    <property type="evidence" value="ECO:0007669"/>
    <property type="project" value="UniProtKB-UniRule"/>
</dbReference>
<organism evidence="10 11">
    <name type="scientific">Porphyromonas crevioricanis</name>
    <dbReference type="NCBI Taxonomy" id="393921"/>
    <lineage>
        <taxon>Bacteria</taxon>
        <taxon>Pseudomonadati</taxon>
        <taxon>Bacteroidota</taxon>
        <taxon>Bacteroidia</taxon>
        <taxon>Bacteroidales</taxon>
        <taxon>Porphyromonadaceae</taxon>
        <taxon>Porphyromonas</taxon>
    </lineage>
</organism>
<evidence type="ECO:0000256" key="4">
    <source>
        <dbReference type="ARBA" id="ARBA00022679"/>
    </source>
</evidence>
<feature type="active site" description="Proton acceptor" evidence="7">
    <location>
        <position position="60"/>
    </location>
</feature>
<comment type="similarity">
    <text evidence="8">Belongs to the glycosyltransferase group 1 family.</text>
</comment>
<evidence type="ECO:0000256" key="8">
    <source>
        <dbReference type="RuleBase" id="RU365103"/>
    </source>
</evidence>
<comment type="function">
    <text evidence="8">Involved in lipopolysaccharide (LPS) biosynthesis. Catalyzes the transfer of 3-deoxy-D-manno-octulosonate (Kdo) residue(s) from CMP-Kdo to lipid IV(A), the tetraacyldisaccharide-1,4'-bisphosphate precursor of lipid A.</text>
</comment>
<dbReference type="InterPro" id="IPR039901">
    <property type="entry name" value="Kdotransferase"/>
</dbReference>
<keyword evidence="8" id="KW-1133">Transmembrane helix</keyword>
<evidence type="ECO:0000256" key="7">
    <source>
        <dbReference type="PIRSR" id="PIRSR639901-1"/>
    </source>
</evidence>
<dbReference type="GO" id="GO:0043842">
    <property type="term" value="F:Kdo transferase activity"/>
    <property type="evidence" value="ECO:0007669"/>
    <property type="project" value="UniProtKB-EC"/>
</dbReference>
<keyword evidence="8" id="KW-0812">Transmembrane</keyword>
<dbReference type="EMBL" id="JQJC01000020">
    <property type="protein sequence ID" value="KGN94249.1"/>
    <property type="molecule type" value="Genomic_DNA"/>
</dbReference>
<dbReference type="PANTHER" id="PTHR42755:SF1">
    <property type="entry name" value="3-DEOXY-D-MANNO-OCTULOSONIC ACID TRANSFERASE, MITOCHONDRIAL-RELATED"/>
    <property type="match status" value="1"/>
</dbReference>
<sequence>MKYFYHFIGIIYSSLIKLAVFFSPKARMMQRGRWRLWARLRQRIEPGTEYIWVHAASLGEFEQGRPLIECIKAEYPEERILLTFFSPSGYEVRKNYDLADVVCYLPGDSINNARRFIRQVNPKMAIFIKYDFWPCFLLELRRLRIRTYLVSATFRPSQLFFKWYGGIYKALLKCFTKLYVQDEASKILLAKHGITEVEITGDTRLDRVISVSNNQKPRPLFEVFRNSTSNPIIVAGSTWPPDEEILLRYFNAHPEVKLILAPHEINKPHLLGIISHIKRPFVRLSEAQLDTIADQDCIIIDSFGLLSSVYRFGNLAYIGGGFGKGIHNTPEAAVYGLPVLFGPRYHKFKEAIGLIESGGAFCINSLDEFTQKVNHLFSDAKSLNSSGKASHDYIFRNAGATERILADIFDS</sequence>
<keyword evidence="4 8" id="KW-0808">Transferase</keyword>
<keyword evidence="8" id="KW-0472">Membrane</keyword>
<comment type="caution">
    <text evidence="10">The sequence shown here is derived from an EMBL/GenBank/DDBJ whole genome shotgun (WGS) entry which is preliminary data.</text>
</comment>
<comment type="pathway">
    <text evidence="1 8">Bacterial outer membrane biogenesis; LPS core biosynthesis.</text>
</comment>
<dbReference type="Proteomes" id="UP000030136">
    <property type="component" value="Unassembled WGS sequence"/>
</dbReference>
<dbReference type="Gene3D" id="3.40.50.2000">
    <property type="entry name" value="Glycogen Phosphorylase B"/>
    <property type="match status" value="1"/>
</dbReference>
<evidence type="ECO:0000256" key="6">
    <source>
        <dbReference type="ARBA" id="ARBA00049183"/>
    </source>
</evidence>
<dbReference type="Pfam" id="PF04413">
    <property type="entry name" value="Glycos_transf_N"/>
    <property type="match status" value="1"/>
</dbReference>
<comment type="catalytic activity">
    <reaction evidence="6 8">
        <text>lipid IVA (E. coli) + CMP-3-deoxy-beta-D-manno-octulosonate = alpha-Kdo-(2-&gt;6)-lipid IVA (E. coli) + CMP + H(+)</text>
        <dbReference type="Rhea" id="RHEA:28066"/>
        <dbReference type="ChEBI" id="CHEBI:15378"/>
        <dbReference type="ChEBI" id="CHEBI:58603"/>
        <dbReference type="ChEBI" id="CHEBI:60364"/>
        <dbReference type="ChEBI" id="CHEBI:60377"/>
        <dbReference type="ChEBI" id="CHEBI:85987"/>
        <dbReference type="EC" id="2.4.99.12"/>
    </reaction>
</comment>
<dbReference type="Gene3D" id="3.40.50.11720">
    <property type="entry name" value="3-Deoxy-D-manno-octulosonic-acid transferase, N-terminal domain"/>
    <property type="match status" value="1"/>
</dbReference>
<evidence type="ECO:0000259" key="9">
    <source>
        <dbReference type="Pfam" id="PF04413"/>
    </source>
</evidence>
<dbReference type="PANTHER" id="PTHR42755">
    <property type="entry name" value="3-DEOXY-MANNO-OCTULOSONATE CYTIDYLYLTRANSFERASE"/>
    <property type="match status" value="1"/>
</dbReference>
<dbReference type="InterPro" id="IPR007507">
    <property type="entry name" value="Glycos_transf_N"/>
</dbReference>
<proteinExistence type="inferred from homology"/>
<feature type="transmembrane region" description="Helical" evidence="8">
    <location>
        <begin position="6"/>
        <end position="23"/>
    </location>
</feature>
<comment type="subcellular location">
    <subcellularLocation>
        <location evidence="8">Cell membrane</location>
    </subcellularLocation>
</comment>
<accession>A0AB34PG72</accession>
<dbReference type="SUPFAM" id="SSF53756">
    <property type="entry name" value="UDP-Glycosyltransferase/glycogen phosphorylase"/>
    <property type="match status" value="1"/>
</dbReference>
<dbReference type="AlphaFoldDB" id="A0AB34PG72"/>
<feature type="domain" description="3-deoxy-D-manno-octulosonic-acid transferase N-terminal" evidence="9">
    <location>
        <begin position="41"/>
        <end position="206"/>
    </location>
</feature>
<evidence type="ECO:0000256" key="5">
    <source>
        <dbReference type="ARBA" id="ARBA00031445"/>
    </source>
</evidence>
<keyword evidence="8" id="KW-0448">Lipopolysaccharide biosynthesis</keyword>
<evidence type="ECO:0000256" key="3">
    <source>
        <dbReference type="ARBA" id="ARBA00019077"/>
    </source>
</evidence>
<gene>
    <name evidence="10" type="ORF">HQ38_06925</name>
</gene>
<name>A0AB34PG72_9PORP</name>
<evidence type="ECO:0000256" key="1">
    <source>
        <dbReference type="ARBA" id="ARBA00004713"/>
    </source>
</evidence>
<dbReference type="GO" id="GO:0009245">
    <property type="term" value="P:lipid A biosynthetic process"/>
    <property type="evidence" value="ECO:0007669"/>
    <property type="project" value="TreeGrafter"/>
</dbReference>
<dbReference type="GO" id="GO:0005886">
    <property type="term" value="C:plasma membrane"/>
    <property type="evidence" value="ECO:0007669"/>
    <property type="project" value="UniProtKB-SubCell"/>
</dbReference>